<accession>A0A1G7C1G9</accession>
<organism evidence="2 3">
    <name type="scientific">Belnapia rosea</name>
    <dbReference type="NCBI Taxonomy" id="938405"/>
    <lineage>
        <taxon>Bacteria</taxon>
        <taxon>Pseudomonadati</taxon>
        <taxon>Pseudomonadota</taxon>
        <taxon>Alphaproteobacteria</taxon>
        <taxon>Acetobacterales</taxon>
        <taxon>Roseomonadaceae</taxon>
        <taxon>Belnapia</taxon>
    </lineage>
</organism>
<dbReference type="Gene3D" id="3.40.50.300">
    <property type="entry name" value="P-loop containing nucleotide triphosphate hydrolases"/>
    <property type="match status" value="1"/>
</dbReference>
<feature type="compositionally biased region" description="Basic residues" evidence="1">
    <location>
        <begin position="253"/>
        <end position="268"/>
    </location>
</feature>
<dbReference type="AlphaFoldDB" id="A0A1G7C1G9"/>
<dbReference type="SUPFAM" id="SSF52540">
    <property type="entry name" value="P-loop containing nucleoside triphosphate hydrolases"/>
    <property type="match status" value="1"/>
</dbReference>
<proteinExistence type="predicted"/>
<sequence>MGRSSRRRRANALSAVFVETRRVRRAFERVDDLLECGWEDTFCRALLLLGNSRAGKTQIVTHYVRLRVEEQPDPALRPRIVAVEVPAGCTLKSFAVELLAALNDPDPHHGSQAELTARIAQAVEEQEVDLVVIDEVQRLIDADTDKVKRDVANWLTGLLNKRLCPLLLVGERKAERVFQGNMHLEGRTLGEVVVTPYDWNDPEDRTEFRAVLHMIDAKPRPRGAVRLRVARHGPPDLRLRRGAAWPGGDPHRPGPRHRGAPRAPIRHP</sequence>
<protein>
    <submittedName>
        <fullName evidence="2">AAA domain-containing protein</fullName>
    </submittedName>
</protein>
<keyword evidence="3" id="KW-1185">Reference proteome</keyword>
<dbReference type="EMBL" id="FMZX01000028">
    <property type="protein sequence ID" value="SDE32536.1"/>
    <property type="molecule type" value="Genomic_DNA"/>
</dbReference>
<dbReference type="Proteomes" id="UP000198925">
    <property type="component" value="Unassembled WGS sequence"/>
</dbReference>
<dbReference type="InterPro" id="IPR027417">
    <property type="entry name" value="P-loop_NTPase"/>
</dbReference>
<evidence type="ECO:0000313" key="3">
    <source>
        <dbReference type="Proteomes" id="UP000198925"/>
    </source>
</evidence>
<dbReference type="Pfam" id="PF05621">
    <property type="entry name" value="TniB"/>
    <property type="match status" value="1"/>
</dbReference>
<evidence type="ECO:0000313" key="2">
    <source>
        <dbReference type="EMBL" id="SDE32536.1"/>
    </source>
</evidence>
<name>A0A1G7C1G9_9PROT</name>
<dbReference type="RefSeq" id="WP_090665025.1">
    <property type="nucleotide sequence ID" value="NZ_FMZX01000028.1"/>
</dbReference>
<dbReference type="InterPro" id="IPR008868">
    <property type="entry name" value="TniB"/>
</dbReference>
<evidence type="ECO:0000256" key="1">
    <source>
        <dbReference type="SAM" id="MobiDB-lite"/>
    </source>
</evidence>
<gene>
    <name evidence="2" type="ORF">SAMN04487779_102829</name>
</gene>
<reference evidence="2 3" key="1">
    <citation type="submission" date="2016-10" db="EMBL/GenBank/DDBJ databases">
        <authorList>
            <person name="de Groot N.N."/>
        </authorList>
    </citation>
    <scope>NUCLEOTIDE SEQUENCE [LARGE SCALE GENOMIC DNA]</scope>
    <source>
        <strain evidence="2 3">CPCC 100156</strain>
    </source>
</reference>
<feature type="region of interest" description="Disordered" evidence="1">
    <location>
        <begin position="237"/>
        <end position="268"/>
    </location>
</feature>